<evidence type="ECO:0000313" key="4">
    <source>
        <dbReference type="EMBL" id="EAT85956.2"/>
    </source>
</evidence>
<keyword evidence="1" id="KW-0677">Repeat</keyword>
<dbReference type="STRING" id="321614.Q0UQ39"/>
<dbReference type="PANTHER" id="PTHR10039:SF9">
    <property type="entry name" value="NACHT DOMAIN PROTEIN (AFU_ORTHOLOGUE AFUA_2G01760)"/>
    <property type="match status" value="1"/>
</dbReference>
<dbReference type="EMBL" id="CH445333">
    <property type="protein sequence ID" value="EAT85956.2"/>
    <property type="molecule type" value="Genomic_DNA"/>
</dbReference>
<dbReference type="InterPro" id="IPR011990">
    <property type="entry name" value="TPR-like_helical_dom_sf"/>
</dbReference>
<dbReference type="InParanoid" id="Q0UQ39"/>
<feature type="domain" description="Nephrocystin 3-like N-terminal" evidence="3">
    <location>
        <begin position="342"/>
        <end position="486"/>
    </location>
</feature>
<dbReference type="Pfam" id="PF24883">
    <property type="entry name" value="NPHP3_N"/>
    <property type="match status" value="1"/>
</dbReference>
<accession>Q0UQ39</accession>
<name>Q0UQ39_PHANO</name>
<feature type="compositionally biased region" description="Polar residues" evidence="2">
    <location>
        <begin position="67"/>
        <end position="79"/>
    </location>
</feature>
<dbReference type="Proteomes" id="UP000001055">
    <property type="component" value="Unassembled WGS sequence"/>
</dbReference>
<evidence type="ECO:0000256" key="2">
    <source>
        <dbReference type="SAM" id="MobiDB-lite"/>
    </source>
</evidence>
<dbReference type="VEuPathDB" id="FungiDB:JI435_436290"/>
<dbReference type="InterPro" id="IPR027417">
    <property type="entry name" value="P-loop_NTPase"/>
</dbReference>
<dbReference type="eggNOG" id="ENOG502SHDW">
    <property type="taxonomic scope" value="Eukaryota"/>
</dbReference>
<dbReference type="InterPro" id="IPR056884">
    <property type="entry name" value="NPHP3-like_N"/>
</dbReference>
<dbReference type="RefSeq" id="XP_001796509.1">
    <property type="nucleotide sequence ID" value="XM_001796457.1"/>
</dbReference>
<proteinExistence type="predicted"/>
<protein>
    <recommendedName>
        <fullName evidence="3">Nephrocystin 3-like N-terminal domain-containing protein</fullName>
    </recommendedName>
</protein>
<organism evidence="4 5">
    <name type="scientific">Phaeosphaeria nodorum (strain SN15 / ATCC MYA-4574 / FGSC 10173)</name>
    <name type="common">Glume blotch fungus</name>
    <name type="synonym">Parastagonospora nodorum</name>
    <dbReference type="NCBI Taxonomy" id="321614"/>
    <lineage>
        <taxon>Eukaryota</taxon>
        <taxon>Fungi</taxon>
        <taxon>Dikarya</taxon>
        <taxon>Ascomycota</taxon>
        <taxon>Pezizomycotina</taxon>
        <taxon>Dothideomycetes</taxon>
        <taxon>Pleosporomycetidae</taxon>
        <taxon>Pleosporales</taxon>
        <taxon>Pleosporineae</taxon>
        <taxon>Phaeosphaeriaceae</taxon>
        <taxon>Parastagonospora</taxon>
    </lineage>
</organism>
<evidence type="ECO:0000259" key="3">
    <source>
        <dbReference type="Pfam" id="PF24883"/>
    </source>
</evidence>
<dbReference type="PANTHER" id="PTHR10039">
    <property type="entry name" value="AMELOGENIN"/>
    <property type="match status" value="1"/>
</dbReference>
<feature type="region of interest" description="Disordered" evidence="2">
    <location>
        <begin position="2341"/>
        <end position="2363"/>
    </location>
</feature>
<dbReference type="KEGG" id="pno:SNOG_06125"/>
<evidence type="ECO:0000313" key="5">
    <source>
        <dbReference type="Proteomes" id="UP000001055"/>
    </source>
</evidence>
<dbReference type="HOGENOM" id="CLU_000739_1_1_1"/>
<sequence>MPLVSRHVLDDGDQFSNLRQITAYRSDMASQRVSSYGGINGQSGTNGVLSPPMSPKAAFRSKGRLPSFTSSRAPSHNLSTMKTVSKRANGGNSYKIGLVQESAAALKKRSMAELGAGVYQSVSNVSYVNFLEWIRSERLTTLPHKGSRWDKVLIRALYFAEQLHNFEQAIQGFALESSAAAAIGYGHAQLLLELSHDNSEALDKAFSVFYKFAMSFSSVLHRSELLSATSEIREQLCMLYTDLLSLVVNVAVKFYKTVHGMTAGSASLDIFELFGDTIESFRTRQNSVIELIWGSQIENEDFEEGEALDVQVLSRWLAPQDRVLASLNRDHSTFVDQQVEFTCLWFQKHLSKFFQSQNNFLLVTGEKGSGKTTIAGSVVERLQRPMNRKQYDTLFCSLSPDIPTTATSLAIVKTLLFQLLNLRVGNMGLYYAIFRAYHQCRTTGDLKVYEDYLWTALGDALAHPVEGSNELAIIVDGLDEIADSKSASIQSAGGMSPASLLEKLVTVTNQGRGVRLITLGSSIKMPSSAKGTHHQITREDLREDLHAVALRALVHNHNFHGQRAYDQEQFLDRIIQTANGSFLYTILVCQILNAQKSPETVTKFLDTVEKQKPSIQELILQLFTSLNTTSQAKTVVSWILAAERPLTIDEIHTLFTIDVQRGTISDTGIKTNDIIKSLEPILTIHERIVRFKHPIVHAALYDFADQNKLPIPLKESETDLLLRVLTYAKSVLREKGEPTLDNSDPSFGDRLYHQHHLLEYTVRYWVLHLQQSPLAPQTSGAYKPSSELQKALPESTVFPILEQLVWETQLPMPQAIDLHKLVGTVRRANFGENHPSVLQTFLSIATSYLLISNPQDSAKYFYWSTTISRKVLSDIHPLTLECANHYLKITESLTTTTRTEVMTHRETILTILVTAYERQYGSTSELVIHTRKLLVELYASIKEEDKAMEIYRLIQEATVQQYGRNSHQAQDIQGHMNVVLGKGKGDRSIDGYQESFFHGDEEEDHSVEVFDIGSIVAYLRLAETHASKKEFALAEKTYVELWQEVSSKTRTARSLEWHEKNIEVATGYSQFLKSQKRSSESASVLTSIWKQYEHSQLSFAESIVSRLTNVAKEMRSVGMHTQALSIFKYASSYFKSVRQEESSISREINQQLSETSTELVKQSLNSSGSVTETTTTVSESVFQDVFFSIIHSSKTIDSSTIALAKKLTAQYMAKRNYTAAINVITATLQRTWSSFLADSIHDVTMTSTFTQESIELVEQLAECYLQTRQLEKVEDMYNRFFRAVLVAQKVDQTVFDKSKTLLITFYDKHGYSDKAISIYQEMLVYHRNRVGPAHELTIQTLYTLATRCQKHPRNHPYWIDYYLQIITSLNKDSDVCHPAALDAITVVTTTYWEDRRYAEAVSIYRVLWKTFTTKTKEHKVFTEVKFVQTLYERFYQCLEETKASWTELYQVSNEYRETVKAVFGAESTIAVEATLSLAQVAQRSEEHASQAIALYEDVSSRSKTVTTRTNTSDINQALSSLYVKQIQSASSSNMKAETVQRALTMSESQLQDSTRAYGYSHESSLTHLRELSTLYSRQQKTDLAVKQLNTAVSQIISKENSSQKQIESAESIASTFRSIDQASTAESLVQELHRQICAKDTRYASKWSFDLTKSTRSSLAFLAALQYNLRKDLTITFPEIMADLTLEYIYFEQFHHTLENNESLTDILLAAAPLRWFLRRNHQHDMITVVEDQAVGLFVKRDAQDLNTQSKESPRIFIIGIMDHLGNGRNKNFNRSVILASNDSVSKLVKAKKFPEAYDIANLGFLYASKHDGYNGPRAISMGFKLASLLVGDRGGQKCPDAALRKKMLELSNKIVKRILEICKNLNINFAQVQLYELSRLSVLLGEQQDYETLEWLLTTLWNTRDAQRTWPATILLNLGRRLICARYLAERPVKAIRLAEDIAYNMRRAHGPRAPVTIETYELLAELYTSTALTYQKDAKTAGLASEFFKKAVGVHEDVLRLVVNHQGGSEDESDDELDTTAALLAKEGVKVKRHDGQNAPALDAAQIDRSALALKHLNLLKMAYQRLGGWPKSYSEYEHLNAQLFRVFGAESGWKGVQGTEKWDAKGFGNGKAESQDGAFNGLEDWSFGSEEVILDAQKHQGKDIYMSLHTLQLFTLFIMASGSSKHLPLTSYPMTISPLRLLCVLGAYEEHEPKTLHMPWMSLKQSGIDKGDTVKDCNAKGFIHGQKLQSHRLSTIPLQKEKVFPHCQSVHRAGNDEKMYPQHGDLKSAMFKRCRHVGEDVLRKQRTELVRKGDYNGIKVLDVEEVEEVEIGRSSEIQKKASLNKKLAEEMKAELQLAEEKRKAAREARRANRQKKEPSS</sequence>
<dbReference type="Gene3D" id="1.25.40.10">
    <property type="entry name" value="Tetratricopeptide repeat domain"/>
    <property type="match status" value="2"/>
</dbReference>
<gene>
    <name evidence="4" type="ORF">SNOG_06125</name>
</gene>
<dbReference type="Gene3D" id="3.40.50.300">
    <property type="entry name" value="P-loop containing nucleotide triphosphate hydrolases"/>
    <property type="match status" value="1"/>
</dbReference>
<dbReference type="GeneID" id="5973388"/>
<reference evidence="5" key="1">
    <citation type="journal article" date="2007" name="Plant Cell">
        <title>Dothideomycete-plant interactions illuminated by genome sequencing and EST analysis of the wheat pathogen Stagonospora nodorum.</title>
        <authorList>
            <person name="Hane J.K."/>
            <person name="Lowe R.G."/>
            <person name="Solomon P.S."/>
            <person name="Tan K.C."/>
            <person name="Schoch C.L."/>
            <person name="Spatafora J.W."/>
            <person name="Crous P.W."/>
            <person name="Kodira C."/>
            <person name="Birren B.W."/>
            <person name="Galagan J.E."/>
            <person name="Torriani S.F."/>
            <person name="McDonald B.A."/>
            <person name="Oliver R.P."/>
        </authorList>
    </citation>
    <scope>NUCLEOTIDE SEQUENCE [LARGE SCALE GENOMIC DNA]</scope>
    <source>
        <strain evidence="5">SN15 / ATCC MYA-4574 / FGSC 10173</strain>
    </source>
</reference>
<dbReference type="VEuPathDB" id="FungiDB:JI435_061250"/>
<feature type="region of interest" description="Disordered" evidence="2">
    <location>
        <begin position="39"/>
        <end position="79"/>
    </location>
</feature>
<dbReference type="SUPFAM" id="SSF52540">
    <property type="entry name" value="P-loop containing nucleoside triphosphate hydrolases"/>
    <property type="match status" value="1"/>
</dbReference>
<evidence type="ECO:0000256" key="1">
    <source>
        <dbReference type="ARBA" id="ARBA00022737"/>
    </source>
</evidence>